<evidence type="ECO:0000313" key="2">
    <source>
        <dbReference type="Proteomes" id="UP000606494"/>
    </source>
</evidence>
<accession>A0ABR7Y244</accession>
<gene>
    <name evidence="1" type="ORF">H8B17_07200</name>
</gene>
<name>A0ABR7Y244_9SPHI</name>
<protein>
    <submittedName>
        <fullName evidence="1">Uncharacterized protein</fullName>
    </submittedName>
</protein>
<reference evidence="1 2" key="1">
    <citation type="submission" date="2020-08" db="EMBL/GenBank/DDBJ databases">
        <title>Sphingobacterium sp. DN00404 isolated from aquaculture water.</title>
        <authorList>
            <person name="Zhang M."/>
        </authorList>
    </citation>
    <scope>NUCLEOTIDE SEQUENCE [LARGE SCALE GENOMIC DNA]</scope>
    <source>
        <strain evidence="1 2">KCTC 32294</strain>
    </source>
</reference>
<dbReference type="EMBL" id="JACNYK010000002">
    <property type="protein sequence ID" value="MBD1425364.1"/>
    <property type="molecule type" value="Genomic_DNA"/>
</dbReference>
<dbReference type="Proteomes" id="UP000606494">
    <property type="component" value="Unassembled WGS sequence"/>
</dbReference>
<keyword evidence="2" id="KW-1185">Reference proteome</keyword>
<comment type="caution">
    <text evidence="1">The sequence shown here is derived from an EMBL/GenBank/DDBJ whole genome shotgun (WGS) entry which is preliminary data.</text>
</comment>
<proteinExistence type="predicted"/>
<dbReference type="RefSeq" id="WP_190308534.1">
    <property type="nucleotide sequence ID" value="NZ_JACNYK010000002.1"/>
</dbReference>
<organism evidence="1 2">
    <name type="scientific">Sphingobacterium arenae</name>
    <dbReference type="NCBI Taxonomy" id="1280598"/>
    <lineage>
        <taxon>Bacteria</taxon>
        <taxon>Pseudomonadati</taxon>
        <taxon>Bacteroidota</taxon>
        <taxon>Sphingobacteriia</taxon>
        <taxon>Sphingobacteriales</taxon>
        <taxon>Sphingobacteriaceae</taxon>
        <taxon>Sphingobacterium</taxon>
    </lineage>
</organism>
<sequence>MGWLTIFKKNKDTRKVAEVPSVPDNVSPASAVNNKSQLNGASVHDEQGIFLIYNYLQQDFETRGYNDALTSPDEGYRNDNLKLIKYDLEILIHQVRTYHDSLMKDIEFHIHSRERAGLVDLVDELRIKQTDLVDHIDKVRTFEQALQTDTGLCERAILSYKRGFMKGMASITQTYLLTKKF</sequence>
<evidence type="ECO:0000313" key="1">
    <source>
        <dbReference type="EMBL" id="MBD1425364.1"/>
    </source>
</evidence>